<dbReference type="SUPFAM" id="SSF54928">
    <property type="entry name" value="RNA-binding domain, RBD"/>
    <property type="match status" value="1"/>
</dbReference>
<gene>
    <name evidence="3" type="ORF">EST38_g481</name>
</gene>
<dbReference type="PANTHER" id="PTHR12357:SF3">
    <property type="entry name" value="YTH DOMAIN-CONTAINING PROTEIN 1"/>
    <property type="match status" value="1"/>
</dbReference>
<dbReference type="GO" id="GO:1990247">
    <property type="term" value="F:N6-methyladenosine-containing RNA reader activity"/>
    <property type="evidence" value="ECO:0007669"/>
    <property type="project" value="TreeGrafter"/>
</dbReference>
<feature type="compositionally biased region" description="Basic and acidic residues" evidence="1">
    <location>
        <begin position="326"/>
        <end position="339"/>
    </location>
</feature>
<dbReference type="GO" id="GO:0000398">
    <property type="term" value="P:mRNA splicing, via spliceosome"/>
    <property type="evidence" value="ECO:0007669"/>
    <property type="project" value="TreeGrafter"/>
</dbReference>
<dbReference type="GO" id="GO:0000381">
    <property type="term" value="P:regulation of alternative mRNA splicing, via spliceosome"/>
    <property type="evidence" value="ECO:0007669"/>
    <property type="project" value="TreeGrafter"/>
</dbReference>
<feature type="compositionally biased region" description="Low complexity" evidence="1">
    <location>
        <begin position="140"/>
        <end position="151"/>
    </location>
</feature>
<sequence length="433" mass="47262">MGNVDPSDPISPQEVVSIFLIARSNCAFINYASQSSLEAALKVFNGQRLRPNDPQCPMLVCKVRRSADDLKSGVGGQRGIGLHRQWVKEQRKLQSQRQGMVDSVSDDASVSSQSALDHLPDGSMSLSTRDPELRSRRTQESSSSGSYASTTSSFLGEHFPTRYFILKSLSENDLELSVQSGLWATQKHNELILDRAFRTATDVFLIFSVNKSGEFYGYARMAGPIQQGEGSVSWSSLSGSPTTSHLPLLSKTDTRLLSGGQPIYLSPDRIGDLTTQSIGSSMAASIFQPPQHMSAPANLGGQQDTPPHADKQSFRLDPEAPLRAMKEHSADGARGERGAKGKPSLGSVKEGGEDGIDGIDGAEDGPMKPSPLWGDCFKVEWMERKKIPFHRTRHLRNAWNKGREIKVSRDGTELESSVGQRLLEEWGSLAESS</sequence>
<organism evidence="3 4">
    <name type="scientific">Candolleomyces aberdarensis</name>
    <dbReference type="NCBI Taxonomy" id="2316362"/>
    <lineage>
        <taxon>Eukaryota</taxon>
        <taxon>Fungi</taxon>
        <taxon>Dikarya</taxon>
        <taxon>Basidiomycota</taxon>
        <taxon>Agaricomycotina</taxon>
        <taxon>Agaricomycetes</taxon>
        <taxon>Agaricomycetidae</taxon>
        <taxon>Agaricales</taxon>
        <taxon>Agaricineae</taxon>
        <taxon>Psathyrellaceae</taxon>
        <taxon>Candolleomyces</taxon>
    </lineage>
</organism>
<name>A0A4Q2E0X8_9AGAR</name>
<dbReference type="PROSITE" id="PS50882">
    <property type="entry name" value="YTH"/>
    <property type="match status" value="1"/>
</dbReference>
<dbReference type="AlphaFoldDB" id="A0A4Q2E0X8"/>
<proteinExistence type="predicted"/>
<feature type="region of interest" description="Disordered" evidence="1">
    <location>
        <begin position="326"/>
        <end position="367"/>
    </location>
</feature>
<evidence type="ECO:0000259" key="2">
    <source>
        <dbReference type="PROSITE" id="PS50882"/>
    </source>
</evidence>
<dbReference type="Pfam" id="PF04146">
    <property type="entry name" value="YTH"/>
    <property type="match status" value="1"/>
</dbReference>
<comment type="caution">
    <text evidence="3">The sequence shown here is derived from an EMBL/GenBank/DDBJ whole genome shotgun (WGS) entry which is preliminary data.</text>
</comment>
<dbReference type="Gene3D" id="3.10.590.10">
    <property type="entry name" value="ph1033 like domains"/>
    <property type="match status" value="2"/>
</dbReference>
<keyword evidence="4" id="KW-1185">Reference proteome</keyword>
<evidence type="ECO:0000313" key="4">
    <source>
        <dbReference type="Proteomes" id="UP000290288"/>
    </source>
</evidence>
<dbReference type="EMBL" id="SDEE01000006">
    <property type="protein sequence ID" value="RXW25354.1"/>
    <property type="molecule type" value="Genomic_DNA"/>
</dbReference>
<accession>A0A4Q2E0X8</accession>
<dbReference type="InterPro" id="IPR007275">
    <property type="entry name" value="YTH_domain"/>
</dbReference>
<feature type="region of interest" description="Disordered" evidence="1">
    <location>
        <begin position="112"/>
        <end position="151"/>
    </location>
</feature>
<feature type="compositionally biased region" description="Acidic residues" evidence="1">
    <location>
        <begin position="353"/>
        <end position="363"/>
    </location>
</feature>
<protein>
    <recommendedName>
        <fullName evidence="2">YTH domain-containing protein</fullName>
    </recommendedName>
</protein>
<dbReference type="STRING" id="2316362.A0A4Q2E0X8"/>
<evidence type="ECO:0000313" key="3">
    <source>
        <dbReference type="EMBL" id="RXW25354.1"/>
    </source>
</evidence>
<dbReference type="PANTHER" id="PTHR12357">
    <property type="entry name" value="YTH YT521-B HOMOLOGY DOMAIN-CONTAINING"/>
    <property type="match status" value="1"/>
</dbReference>
<reference evidence="3 4" key="1">
    <citation type="submission" date="2019-01" db="EMBL/GenBank/DDBJ databases">
        <title>Draft genome sequence of Psathyrella aberdarensis IHI B618.</title>
        <authorList>
            <person name="Buettner E."/>
            <person name="Kellner H."/>
        </authorList>
    </citation>
    <scope>NUCLEOTIDE SEQUENCE [LARGE SCALE GENOMIC DNA]</scope>
    <source>
        <strain evidence="3 4">IHI B618</strain>
    </source>
</reference>
<dbReference type="Proteomes" id="UP000290288">
    <property type="component" value="Unassembled WGS sequence"/>
</dbReference>
<dbReference type="GO" id="GO:0003729">
    <property type="term" value="F:mRNA binding"/>
    <property type="evidence" value="ECO:0007669"/>
    <property type="project" value="TreeGrafter"/>
</dbReference>
<evidence type="ECO:0000256" key="1">
    <source>
        <dbReference type="SAM" id="MobiDB-lite"/>
    </source>
</evidence>
<dbReference type="CDD" id="cd21134">
    <property type="entry name" value="YTH"/>
    <property type="match status" value="1"/>
</dbReference>
<dbReference type="InterPro" id="IPR035979">
    <property type="entry name" value="RBD_domain_sf"/>
</dbReference>
<feature type="domain" description="YTH" evidence="2">
    <location>
        <begin position="161"/>
        <end position="426"/>
    </location>
</feature>
<feature type="region of interest" description="Disordered" evidence="1">
    <location>
        <begin position="291"/>
        <end position="314"/>
    </location>
</feature>
<dbReference type="OrthoDB" id="6103986at2759"/>
<dbReference type="GO" id="GO:0005654">
    <property type="term" value="C:nucleoplasm"/>
    <property type="evidence" value="ECO:0007669"/>
    <property type="project" value="TreeGrafter"/>
</dbReference>
<feature type="compositionally biased region" description="Basic and acidic residues" evidence="1">
    <location>
        <begin position="129"/>
        <end position="139"/>
    </location>
</feature>
<dbReference type="InterPro" id="IPR045168">
    <property type="entry name" value="YTH_prot"/>
</dbReference>